<dbReference type="Proteomes" id="UP000008237">
    <property type="component" value="Unassembled WGS sequence"/>
</dbReference>
<dbReference type="AlphaFoldDB" id="E2BNX0"/>
<reference evidence="1 2" key="1">
    <citation type="journal article" date="2010" name="Science">
        <title>Genomic comparison of the ants Camponotus floridanus and Harpegnathos saltator.</title>
        <authorList>
            <person name="Bonasio R."/>
            <person name="Zhang G."/>
            <person name="Ye C."/>
            <person name="Mutti N.S."/>
            <person name="Fang X."/>
            <person name="Qin N."/>
            <person name="Donahue G."/>
            <person name="Yang P."/>
            <person name="Li Q."/>
            <person name="Li C."/>
            <person name="Zhang P."/>
            <person name="Huang Z."/>
            <person name="Berger S.L."/>
            <person name="Reinberg D."/>
            <person name="Wang J."/>
            <person name="Liebig J."/>
        </authorList>
    </citation>
    <scope>NUCLEOTIDE SEQUENCE [LARGE SCALE GENOMIC DNA]</scope>
    <source>
        <strain evidence="1 2">R22 G/1</strain>
    </source>
</reference>
<accession>E2BNX0</accession>
<dbReference type="InParanoid" id="E2BNX0"/>
<proteinExistence type="predicted"/>
<sequence>MQKFNRRNVANTTRICKRIVLFFIINHVSCKRQNLTQLIKESFRGEPQLYYSYDLRNIPVVRDISYLPEDDYDTENEARQDELQQLDRDNRNLMPEYRNLCEIKTRKVKMDNSIYEHQPQHYHEVFCKSYSLSDDDGGIRKHSQQKCAYPGFHCVQRSRQLLLTRRRWGTDCWEPYTREVASGCDCMWPVTTLDEINAHY</sequence>
<keyword evidence="2" id="KW-1185">Reference proteome</keyword>
<protein>
    <submittedName>
        <fullName evidence="1">Uncharacterized protein</fullName>
    </submittedName>
</protein>
<dbReference type="OMA" id="DSEYEYQ"/>
<dbReference type="OrthoDB" id="6328726at2759"/>
<organism evidence="2">
    <name type="scientific">Harpegnathos saltator</name>
    <name type="common">Jerdon's jumping ant</name>
    <dbReference type="NCBI Taxonomy" id="610380"/>
    <lineage>
        <taxon>Eukaryota</taxon>
        <taxon>Metazoa</taxon>
        <taxon>Ecdysozoa</taxon>
        <taxon>Arthropoda</taxon>
        <taxon>Hexapoda</taxon>
        <taxon>Insecta</taxon>
        <taxon>Pterygota</taxon>
        <taxon>Neoptera</taxon>
        <taxon>Endopterygota</taxon>
        <taxon>Hymenoptera</taxon>
        <taxon>Apocrita</taxon>
        <taxon>Aculeata</taxon>
        <taxon>Formicoidea</taxon>
        <taxon>Formicidae</taxon>
        <taxon>Ponerinae</taxon>
        <taxon>Ponerini</taxon>
        <taxon>Harpegnathos</taxon>
    </lineage>
</organism>
<evidence type="ECO:0000313" key="1">
    <source>
        <dbReference type="EMBL" id="EFN82562.1"/>
    </source>
</evidence>
<dbReference type="EMBL" id="GL449511">
    <property type="protein sequence ID" value="EFN82562.1"/>
    <property type="molecule type" value="Genomic_DNA"/>
</dbReference>
<gene>
    <name evidence="1" type="ORF">EAI_00849</name>
</gene>
<name>E2BNX0_HARSA</name>
<evidence type="ECO:0000313" key="2">
    <source>
        <dbReference type="Proteomes" id="UP000008237"/>
    </source>
</evidence>